<dbReference type="SUPFAM" id="SSF81606">
    <property type="entry name" value="PP2C-like"/>
    <property type="match status" value="1"/>
</dbReference>
<feature type="region of interest" description="Disordered" evidence="1">
    <location>
        <begin position="1"/>
        <end position="21"/>
    </location>
</feature>
<evidence type="ECO:0000256" key="1">
    <source>
        <dbReference type="SAM" id="MobiDB-lite"/>
    </source>
</evidence>
<keyword evidence="3" id="KW-1185">Reference proteome</keyword>
<sequence length="275" mass="29832">MIRLVDSVNDPGKGRNSEDRIGCDPRRGLAWVIDGATDVCATRLFPDAPTDAFWFAEQTDRLLRHTGGGTPLDMAAALIQGLREAVERQTESPVSAIPPGDMPSAALTVTRWNRASGTLSFGGFPDCTTLVRRPGADAIAIPKPVSDKDEQAQARRLLSDGSDINATLRRQRARMNRPDGYWVLSVHAEAVVGLNTHETSAEPGTRVLLCTDGFYRLVEMYGLYDDDGLFQAAEREGLASLIGRLRGFEADAADDIPFGRFKTSDDAAALLVELT</sequence>
<dbReference type="Proteomes" id="UP000198615">
    <property type="component" value="Unassembled WGS sequence"/>
</dbReference>
<gene>
    <name evidence="2" type="ORF">SAMN05660686_02173</name>
</gene>
<evidence type="ECO:0008006" key="4">
    <source>
        <dbReference type="Google" id="ProtNLM"/>
    </source>
</evidence>
<reference evidence="2 3" key="1">
    <citation type="submission" date="2016-10" db="EMBL/GenBank/DDBJ databases">
        <authorList>
            <person name="Varghese N."/>
            <person name="Submissions S."/>
        </authorList>
    </citation>
    <scope>NUCLEOTIDE SEQUENCE [LARGE SCALE GENOMIC DNA]</scope>
    <source>
        <strain evidence="2 3">DSM 18839</strain>
    </source>
</reference>
<comment type="caution">
    <text evidence="2">The sequence shown here is derived from an EMBL/GenBank/DDBJ whole genome shotgun (WGS) entry which is preliminary data.</text>
</comment>
<dbReference type="OrthoDB" id="1755431at2"/>
<proteinExistence type="predicted"/>
<evidence type="ECO:0000313" key="3">
    <source>
        <dbReference type="Proteomes" id="UP000198615"/>
    </source>
</evidence>
<protein>
    <recommendedName>
        <fullName evidence="4">Protein phosphatase 2C</fullName>
    </recommendedName>
</protein>
<dbReference type="InterPro" id="IPR036457">
    <property type="entry name" value="PPM-type-like_dom_sf"/>
</dbReference>
<dbReference type="EMBL" id="FNBW01000006">
    <property type="protein sequence ID" value="SDF74742.1"/>
    <property type="molecule type" value="Genomic_DNA"/>
</dbReference>
<dbReference type="AlphaFoldDB" id="A0A8G2BHH5"/>
<organism evidence="2 3">
    <name type="scientific">Thalassobaculum litoreum DSM 18839</name>
    <dbReference type="NCBI Taxonomy" id="1123362"/>
    <lineage>
        <taxon>Bacteria</taxon>
        <taxon>Pseudomonadati</taxon>
        <taxon>Pseudomonadota</taxon>
        <taxon>Alphaproteobacteria</taxon>
        <taxon>Rhodospirillales</taxon>
        <taxon>Thalassobaculaceae</taxon>
        <taxon>Thalassobaculum</taxon>
    </lineage>
</organism>
<feature type="compositionally biased region" description="Basic and acidic residues" evidence="1">
    <location>
        <begin position="12"/>
        <end position="21"/>
    </location>
</feature>
<evidence type="ECO:0000313" key="2">
    <source>
        <dbReference type="EMBL" id="SDF74742.1"/>
    </source>
</evidence>
<accession>A0A8G2BHH5</accession>
<dbReference type="RefSeq" id="WP_093150208.1">
    <property type="nucleotide sequence ID" value="NZ_FNBW01000006.1"/>
</dbReference>
<name>A0A8G2BHH5_9PROT</name>